<accession>A0A3B1JJY2</accession>
<dbReference type="InParanoid" id="A0A3B1JJY2"/>
<evidence type="ECO:0000256" key="1">
    <source>
        <dbReference type="SAM" id="Phobius"/>
    </source>
</evidence>
<dbReference type="AlphaFoldDB" id="A0A3B1JJY2"/>
<feature type="transmembrane region" description="Helical" evidence="1">
    <location>
        <begin position="20"/>
        <end position="40"/>
    </location>
</feature>
<evidence type="ECO:0000313" key="2">
    <source>
        <dbReference type="Ensembl" id="ENSAMXP00000042021.1"/>
    </source>
</evidence>
<sequence length="123" mass="13479">MSVLTLGLSFGLRLRQGLGFGLRLMLGLSFGLRLMLGLSFGLRLRLGLRLGLGFGLSLRLGLGFGLRLRQILWHSAATDTTHVQHQSGCEKVLFVLCGCVREKRRPMGGGEGWHYTSLAIVLN</sequence>
<dbReference type="Proteomes" id="UP000018467">
    <property type="component" value="Unassembled WGS sequence"/>
</dbReference>
<proteinExistence type="predicted"/>
<keyword evidence="1" id="KW-0812">Transmembrane</keyword>
<keyword evidence="3" id="KW-1185">Reference proteome</keyword>
<organism evidence="2 3">
    <name type="scientific">Astyanax mexicanus</name>
    <name type="common">Blind cave fish</name>
    <name type="synonym">Astyanax fasciatus mexicanus</name>
    <dbReference type="NCBI Taxonomy" id="7994"/>
    <lineage>
        <taxon>Eukaryota</taxon>
        <taxon>Metazoa</taxon>
        <taxon>Chordata</taxon>
        <taxon>Craniata</taxon>
        <taxon>Vertebrata</taxon>
        <taxon>Euteleostomi</taxon>
        <taxon>Actinopterygii</taxon>
        <taxon>Neopterygii</taxon>
        <taxon>Teleostei</taxon>
        <taxon>Ostariophysi</taxon>
        <taxon>Characiformes</taxon>
        <taxon>Characoidei</taxon>
        <taxon>Acestrorhamphidae</taxon>
        <taxon>Acestrorhamphinae</taxon>
        <taxon>Astyanax</taxon>
    </lineage>
</organism>
<name>A0A3B1JJY2_ASTMX</name>
<reference evidence="2" key="3">
    <citation type="submission" date="2025-08" db="UniProtKB">
        <authorList>
            <consortium name="Ensembl"/>
        </authorList>
    </citation>
    <scope>IDENTIFICATION</scope>
</reference>
<reference evidence="3" key="1">
    <citation type="submission" date="2013-03" db="EMBL/GenBank/DDBJ databases">
        <authorList>
            <person name="Jeffery W."/>
            <person name="Warren W."/>
            <person name="Wilson R.K."/>
        </authorList>
    </citation>
    <scope>NUCLEOTIDE SEQUENCE</scope>
    <source>
        <strain evidence="3">female</strain>
    </source>
</reference>
<keyword evidence="1" id="KW-1133">Transmembrane helix</keyword>
<reference evidence="3" key="2">
    <citation type="journal article" date="2014" name="Nat. Commun.">
        <title>The cavefish genome reveals candidate genes for eye loss.</title>
        <authorList>
            <person name="McGaugh S.E."/>
            <person name="Gross J.B."/>
            <person name="Aken B."/>
            <person name="Blin M."/>
            <person name="Borowsky R."/>
            <person name="Chalopin D."/>
            <person name="Hinaux H."/>
            <person name="Jeffery W.R."/>
            <person name="Keene A."/>
            <person name="Ma L."/>
            <person name="Minx P."/>
            <person name="Murphy D."/>
            <person name="O'Quin K.E."/>
            <person name="Retaux S."/>
            <person name="Rohner N."/>
            <person name="Searle S.M."/>
            <person name="Stahl B.A."/>
            <person name="Tabin C."/>
            <person name="Volff J.N."/>
            <person name="Yoshizawa M."/>
            <person name="Warren W.C."/>
        </authorList>
    </citation>
    <scope>NUCLEOTIDE SEQUENCE [LARGE SCALE GENOMIC DNA]</scope>
    <source>
        <strain evidence="3">female</strain>
    </source>
</reference>
<keyword evidence="1" id="KW-0472">Membrane</keyword>
<evidence type="ECO:0000313" key="3">
    <source>
        <dbReference type="Proteomes" id="UP000018467"/>
    </source>
</evidence>
<dbReference type="Ensembl" id="ENSAMXT00000041655.1">
    <property type="protein sequence ID" value="ENSAMXP00000042021.1"/>
    <property type="gene ID" value="ENSAMXG00000042923.1"/>
</dbReference>
<protein>
    <submittedName>
        <fullName evidence="2">Uncharacterized protein</fullName>
    </submittedName>
</protein>
<reference evidence="2" key="4">
    <citation type="submission" date="2025-09" db="UniProtKB">
        <authorList>
            <consortium name="Ensembl"/>
        </authorList>
    </citation>
    <scope>IDENTIFICATION</scope>
</reference>